<dbReference type="InterPro" id="IPR052310">
    <property type="entry name" value="Kelch/BTB_domain_protein"/>
</dbReference>
<organism evidence="3 4">
    <name type="scientific">Leptobrachium leishanense</name>
    <name type="common">Leishan spiny toad</name>
    <dbReference type="NCBI Taxonomy" id="445787"/>
    <lineage>
        <taxon>Eukaryota</taxon>
        <taxon>Metazoa</taxon>
        <taxon>Chordata</taxon>
        <taxon>Craniata</taxon>
        <taxon>Vertebrata</taxon>
        <taxon>Euteleostomi</taxon>
        <taxon>Amphibia</taxon>
        <taxon>Batrachia</taxon>
        <taxon>Anura</taxon>
        <taxon>Pelobatoidea</taxon>
        <taxon>Megophryidae</taxon>
        <taxon>Leptobrachium</taxon>
    </lineage>
</organism>
<keyword evidence="2" id="KW-0677">Repeat</keyword>
<dbReference type="PANTHER" id="PTHR45972">
    <property type="entry name" value="BTB_2 DOMAIN-CONTAINING PROTEIN"/>
    <property type="match status" value="1"/>
</dbReference>
<dbReference type="OrthoDB" id="45365at2759"/>
<proteinExistence type="predicted"/>
<dbReference type="SMART" id="SM00612">
    <property type="entry name" value="Kelch"/>
    <property type="match status" value="2"/>
</dbReference>
<reference evidence="3" key="2">
    <citation type="submission" date="2025-09" db="UniProtKB">
        <authorList>
            <consortium name="Ensembl"/>
        </authorList>
    </citation>
    <scope>IDENTIFICATION</scope>
</reference>
<accession>A0A8C5R721</accession>
<reference evidence="3" key="1">
    <citation type="submission" date="2025-08" db="UniProtKB">
        <authorList>
            <consortium name="Ensembl"/>
        </authorList>
    </citation>
    <scope>IDENTIFICATION</scope>
</reference>
<keyword evidence="4" id="KW-1185">Reference proteome</keyword>
<evidence type="ECO:0000313" key="3">
    <source>
        <dbReference type="Ensembl" id="ENSLLEP00000048575.1"/>
    </source>
</evidence>
<dbReference type="InterPro" id="IPR006652">
    <property type="entry name" value="Kelch_1"/>
</dbReference>
<dbReference type="Ensembl" id="ENSLLET00000050470.1">
    <property type="protein sequence ID" value="ENSLLEP00000048575.1"/>
    <property type="gene ID" value="ENSLLEG00000030616.1"/>
</dbReference>
<sequence>MPLLRQNSVKPFTEWDNTRRIPQFIQMCSPFPVKVVGSATSVENNVDRSLESRRDFLLNNKNVMHSSTEFSATTIYHIKYIDSLHEESSDCLHCDEHEGSTINDPSVVQRKSCENIHHQFSSQKPKLKKKTQSTLCLLTQYYSSMPHSSENRLIEEVSRGSFVRIPRSLQEIGEAMRFQLTLGNCLELLKLARKNSVPELLKAVYTVISDNYLHVLKNSAIYGQLTGSDRERILQLRSRGKPSLCVVEIKSIFGWNKMGQSDEATGPCQIKAHIYALDMEKNQWNSTTCIPEEACLKGCSICTMHNYLFIAGGIRKTSEGSTCSSKLFCYNPLTDIWSQLTPMNQARSQHKLVPVDGHLYAIGGEYNKWTFKAPLPKGSFAVAHEATECGGEIYVSGGHLFYRLLKYSPAHDCWEECPYNGSKGRSCDMVATKNNLYRFDMQRDSTVSIFKYNTAAKVWTEYSANFPASKMAFRCAVLNNTIYCLNRETTAQFTDGDDEAIFEATVFSTFPSKGIGTPHPLVLSLPGSVSQTSV</sequence>
<evidence type="ECO:0000256" key="2">
    <source>
        <dbReference type="ARBA" id="ARBA00022737"/>
    </source>
</evidence>
<dbReference type="Gene3D" id="2.120.10.80">
    <property type="entry name" value="Kelch-type beta propeller"/>
    <property type="match status" value="1"/>
</dbReference>
<evidence type="ECO:0000256" key="1">
    <source>
        <dbReference type="ARBA" id="ARBA00022441"/>
    </source>
</evidence>
<dbReference type="InterPro" id="IPR015915">
    <property type="entry name" value="Kelch-typ_b-propeller"/>
</dbReference>
<dbReference type="Pfam" id="PF01344">
    <property type="entry name" value="Kelch_1"/>
    <property type="match status" value="1"/>
</dbReference>
<dbReference type="SUPFAM" id="SSF117281">
    <property type="entry name" value="Kelch motif"/>
    <property type="match status" value="1"/>
</dbReference>
<dbReference type="AlphaFoldDB" id="A0A8C5R721"/>
<protein>
    <recommendedName>
        <fullName evidence="5">Kelch repeat and BTB domain-containing protein 11</fullName>
    </recommendedName>
</protein>
<dbReference type="PANTHER" id="PTHR45972:SF7">
    <property type="match status" value="1"/>
</dbReference>
<evidence type="ECO:0000313" key="4">
    <source>
        <dbReference type="Proteomes" id="UP000694569"/>
    </source>
</evidence>
<keyword evidence="1" id="KW-0880">Kelch repeat</keyword>
<dbReference type="Proteomes" id="UP000694569">
    <property type="component" value="Unplaced"/>
</dbReference>
<evidence type="ECO:0008006" key="5">
    <source>
        <dbReference type="Google" id="ProtNLM"/>
    </source>
</evidence>
<name>A0A8C5R721_9ANUR</name>
<dbReference type="GeneTree" id="ENSGT00940000161983"/>